<dbReference type="AlphaFoldDB" id="A0A3S5CHU1"/>
<dbReference type="Proteomes" id="UP000784294">
    <property type="component" value="Unassembled WGS sequence"/>
</dbReference>
<comment type="caution">
    <text evidence="2">The sequence shown here is derived from an EMBL/GenBank/DDBJ whole genome shotgun (WGS) entry which is preliminary data.</text>
</comment>
<keyword evidence="1" id="KW-0472">Membrane</keyword>
<dbReference type="EMBL" id="CAAALY010057261">
    <property type="protein sequence ID" value="VEL22578.1"/>
    <property type="molecule type" value="Genomic_DNA"/>
</dbReference>
<feature type="transmembrane region" description="Helical" evidence="1">
    <location>
        <begin position="123"/>
        <end position="147"/>
    </location>
</feature>
<evidence type="ECO:0008006" key="4">
    <source>
        <dbReference type="Google" id="ProtNLM"/>
    </source>
</evidence>
<keyword evidence="3" id="KW-1185">Reference proteome</keyword>
<accession>A0A3S5CHU1</accession>
<name>A0A3S5CHU1_9PLAT</name>
<keyword evidence="1" id="KW-0812">Transmembrane</keyword>
<gene>
    <name evidence="2" type="ORF">PXEA_LOCUS16018</name>
</gene>
<proteinExistence type="predicted"/>
<evidence type="ECO:0000313" key="2">
    <source>
        <dbReference type="EMBL" id="VEL22578.1"/>
    </source>
</evidence>
<organism evidence="2 3">
    <name type="scientific">Protopolystoma xenopodis</name>
    <dbReference type="NCBI Taxonomy" id="117903"/>
    <lineage>
        <taxon>Eukaryota</taxon>
        <taxon>Metazoa</taxon>
        <taxon>Spiralia</taxon>
        <taxon>Lophotrochozoa</taxon>
        <taxon>Platyhelminthes</taxon>
        <taxon>Monogenea</taxon>
        <taxon>Polyopisthocotylea</taxon>
        <taxon>Polystomatidea</taxon>
        <taxon>Polystomatidae</taxon>
        <taxon>Protopolystoma</taxon>
    </lineage>
</organism>
<feature type="transmembrane region" description="Helical" evidence="1">
    <location>
        <begin position="39"/>
        <end position="63"/>
    </location>
</feature>
<keyword evidence="1" id="KW-1133">Transmembrane helix</keyword>
<sequence>MDIAKWASIANCSLGLPVNIFCLIVLTYHGSNSEAGLQFGLVISWLQSMVDILICLSHLAGHITSEPLSKELPEMMADLFCRVVKTFGLVWFLASLRTSLNVCLATFNVIKLLYPFMKLPLRLSLRIVIISILMVSNALAALVPHLFLSRFRSGEQRCEVHEPNEFITLHGK</sequence>
<reference evidence="2" key="1">
    <citation type="submission" date="2018-11" db="EMBL/GenBank/DDBJ databases">
        <authorList>
            <consortium name="Pathogen Informatics"/>
        </authorList>
    </citation>
    <scope>NUCLEOTIDE SEQUENCE</scope>
</reference>
<feature type="transmembrane region" description="Helical" evidence="1">
    <location>
        <begin position="6"/>
        <end position="27"/>
    </location>
</feature>
<protein>
    <recommendedName>
        <fullName evidence="4">G-protein coupled receptors family 1 profile domain-containing protein</fullName>
    </recommendedName>
</protein>
<evidence type="ECO:0000313" key="3">
    <source>
        <dbReference type="Proteomes" id="UP000784294"/>
    </source>
</evidence>
<evidence type="ECO:0000256" key="1">
    <source>
        <dbReference type="SAM" id="Phobius"/>
    </source>
</evidence>